<dbReference type="PROSITE" id="PS51409">
    <property type="entry name" value="ARGINASE_2"/>
    <property type="match status" value="1"/>
</dbReference>
<keyword evidence="4" id="KW-0464">Manganese</keyword>
<accession>A0A2H1EA59</accession>
<name>A0A2H1EA59_9FLAO</name>
<dbReference type="Gene3D" id="3.40.800.10">
    <property type="entry name" value="Ureohydrolase domain"/>
    <property type="match status" value="1"/>
</dbReference>
<organism evidence="6 7">
    <name type="scientific">Tenacibaculum maritimum NCIMB 2154</name>
    <dbReference type="NCBI Taxonomy" id="1349785"/>
    <lineage>
        <taxon>Bacteria</taxon>
        <taxon>Pseudomonadati</taxon>
        <taxon>Bacteroidota</taxon>
        <taxon>Flavobacteriia</taxon>
        <taxon>Flavobacteriales</taxon>
        <taxon>Flavobacteriaceae</taxon>
        <taxon>Tenacibaculum</taxon>
    </lineage>
</organism>
<dbReference type="Pfam" id="PF00491">
    <property type="entry name" value="Arginase"/>
    <property type="match status" value="1"/>
</dbReference>
<dbReference type="EMBL" id="LT634361">
    <property type="protein sequence ID" value="SFZ83008.1"/>
    <property type="molecule type" value="Genomic_DNA"/>
</dbReference>
<keyword evidence="7" id="KW-1185">Reference proteome</keyword>
<dbReference type="GO" id="GO:0006547">
    <property type="term" value="P:L-histidine metabolic process"/>
    <property type="evidence" value="ECO:0007669"/>
    <property type="project" value="UniProtKB-KW"/>
</dbReference>
<dbReference type="GO" id="GO:0008783">
    <property type="term" value="F:agmatinase activity"/>
    <property type="evidence" value="ECO:0007669"/>
    <property type="project" value="TreeGrafter"/>
</dbReference>
<evidence type="ECO:0000256" key="2">
    <source>
        <dbReference type="ARBA" id="ARBA00022801"/>
    </source>
</evidence>
<evidence type="ECO:0000256" key="1">
    <source>
        <dbReference type="ARBA" id="ARBA00022723"/>
    </source>
</evidence>
<gene>
    <name evidence="6" type="ORF">MARIT_1855</name>
</gene>
<dbReference type="KEGG" id="tmar:MARIT_1855"/>
<evidence type="ECO:0000256" key="3">
    <source>
        <dbReference type="ARBA" id="ARBA00022808"/>
    </source>
</evidence>
<dbReference type="AlphaFoldDB" id="A0A2H1EA59"/>
<sequence>MVKKFNMLHIFTQDEIRQFINLREGEVKLGEVISTIHDPENFFKQVENSKSKFVIIGVPEDIGVKMNKGNGGAHTAFTPSLKALLNIQENQFITGKDILLLGYLDFLEVAHDFTPDDPEKGDYLVKQIDLELSKLIHFLISVGKTPIIIGGGHNNSYGNLKGLATAKKSSINVVNLDAHTDLRKLEERHSGNGFSYAIHNGFLDHYFMFGLHQNYTPQYIFDRIHENMKLEYNTFEALEIYKSVPFENELQRALNFIKEKPFGIEVDLDAIQNFPSSAMTPTGFSPQQTRQFVHFFGKNKNASYLHICEGAPSVMQDDLAINQVGKFISYLITDFIKANNRR</sequence>
<evidence type="ECO:0000256" key="5">
    <source>
        <dbReference type="PROSITE-ProRule" id="PRU00742"/>
    </source>
</evidence>
<dbReference type="CDD" id="cd09988">
    <property type="entry name" value="Formimidoylglutamase"/>
    <property type="match status" value="1"/>
</dbReference>
<evidence type="ECO:0000256" key="4">
    <source>
        <dbReference type="ARBA" id="ARBA00023211"/>
    </source>
</evidence>
<dbReference type="STRING" id="1349785.GCA_000509405_02810"/>
<dbReference type="PANTHER" id="PTHR11358">
    <property type="entry name" value="ARGINASE/AGMATINASE"/>
    <property type="match status" value="1"/>
</dbReference>
<keyword evidence="2 6" id="KW-0378">Hydrolase</keyword>
<protein>
    <submittedName>
        <fullName evidence="6">Formiminoglutamate hydrolase</fullName>
    </submittedName>
</protein>
<dbReference type="PANTHER" id="PTHR11358:SF35">
    <property type="entry name" value="FORMIMIDOYLGLUTAMASE"/>
    <property type="match status" value="1"/>
</dbReference>
<comment type="similarity">
    <text evidence="5">Belongs to the arginase family.</text>
</comment>
<dbReference type="Proteomes" id="UP000231564">
    <property type="component" value="Chromosome MARIT"/>
</dbReference>
<evidence type="ECO:0000313" key="7">
    <source>
        <dbReference type="Proteomes" id="UP000231564"/>
    </source>
</evidence>
<dbReference type="InterPro" id="IPR023696">
    <property type="entry name" value="Ureohydrolase_dom_sf"/>
</dbReference>
<evidence type="ECO:0000313" key="6">
    <source>
        <dbReference type="EMBL" id="SFZ83008.1"/>
    </source>
</evidence>
<keyword evidence="3" id="KW-0369">Histidine metabolism</keyword>
<reference evidence="6 7" key="1">
    <citation type="submission" date="2016-11" db="EMBL/GenBank/DDBJ databases">
        <authorList>
            <person name="Jaros S."/>
            <person name="Januszkiewicz K."/>
            <person name="Wedrychowicz H."/>
        </authorList>
    </citation>
    <scope>NUCLEOTIDE SEQUENCE [LARGE SCALE GENOMIC DNA]</scope>
    <source>
        <strain evidence="6">NCIMB 2154T</strain>
    </source>
</reference>
<dbReference type="GO" id="GO:0046872">
    <property type="term" value="F:metal ion binding"/>
    <property type="evidence" value="ECO:0007669"/>
    <property type="project" value="UniProtKB-KW"/>
</dbReference>
<dbReference type="GO" id="GO:0033389">
    <property type="term" value="P:putrescine biosynthetic process from arginine, via agmatine"/>
    <property type="evidence" value="ECO:0007669"/>
    <property type="project" value="TreeGrafter"/>
</dbReference>
<dbReference type="InterPro" id="IPR006035">
    <property type="entry name" value="Ureohydrolase"/>
</dbReference>
<keyword evidence="1" id="KW-0479">Metal-binding</keyword>
<proteinExistence type="inferred from homology"/>
<dbReference type="SUPFAM" id="SSF52768">
    <property type="entry name" value="Arginase/deacetylase"/>
    <property type="match status" value="1"/>
</dbReference>